<proteinExistence type="inferred from homology"/>
<dbReference type="PANTHER" id="PTHR11709:SF101">
    <property type="entry name" value="LACCASE"/>
    <property type="match status" value="1"/>
</dbReference>
<dbReference type="OrthoDB" id="679880at2759"/>
<dbReference type="Gene3D" id="2.60.40.420">
    <property type="entry name" value="Cupredoxins - blue copper proteins"/>
    <property type="match status" value="1"/>
</dbReference>
<gene>
    <name evidence="4" type="ORF">EJB05_18725</name>
</gene>
<dbReference type="GO" id="GO:0005507">
    <property type="term" value="F:copper ion binding"/>
    <property type="evidence" value="ECO:0007669"/>
    <property type="project" value="InterPro"/>
</dbReference>
<evidence type="ECO:0008006" key="6">
    <source>
        <dbReference type="Google" id="ProtNLM"/>
    </source>
</evidence>
<dbReference type="AlphaFoldDB" id="A0A5J9VLX7"/>
<evidence type="ECO:0000313" key="4">
    <source>
        <dbReference type="EMBL" id="TVU36778.1"/>
    </source>
</evidence>
<dbReference type="InterPro" id="IPR001117">
    <property type="entry name" value="Cu-oxidase_2nd"/>
</dbReference>
<dbReference type="InterPro" id="IPR045087">
    <property type="entry name" value="Cu-oxidase_fam"/>
</dbReference>
<protein>
    <recommendedName>
        <fullName evidence="6">Plastocyanin-like domain-containing protein</fullName>
    </recommendedName>
</protein>
<reference evidence="4 5" key="1">
    <citation type="journal article" date="2019" name="Sci. Rep.">
        <title>A high-quality genome of Eragrostis curvula grass provides insights into Poaceae evolution and supports new strategies to enhance forage quality.</title>
        <authorList>
            <person name="Carballo J."/>
            <person name="Santos B.A.C.M."/>
            <person name="Zappacosta D."/>
            <person name="Garbus I."/>
            <person name="Selva J.P."/>
            <person name="Gallo C.A."/>
            <person name="Diaz A."/>
            <person name="Albertini E."/>
            <person name="Caccamo M."/>
            <person name="Echenique V."/>
        </authorList>
    </citation>
    <scope>NUCLEOTIDE SEQUENCE [LARGE SCALE GENOMIC DNA]</scope>
    <source>
        <strain evidence="5">cv. Victoria</strain>
        <tissue evidence="4">Leaf</tissue>
    </source>
</reference>
<name>A0A5J9VLX7_9POAL</name>
<dbReference type="InterPro" id="IPR034288">
    <property type="entry name" value="CuRO_1_LCC"/>
</dbReference>
<dbReference type="PANTHER" id="PTHR11709">
    <property type="entry name" value="MULTI-COPPER OXIDASE"/>
    <property type="match status" value="1"/>
</dbReference>
<dbReference type="InterPro" id="IPR011707">
    <property type="entry name" value="Cu-oxidase-like_N"/>
</dbReference>
<feature type="non-terminal residue" evidence="4">
    <location>
        <position position="1"/>
    </location>
</feature>
<dbReference type="Pfam" id="PF07732">
    <property type="entry name" value="Cu-oxidase_3"/>
    <property type="match status" value="1"/>
</dbReference>
<comment type="similarity">
    <text evidence="1">Belongs to the multicopper oxidase family.</text>
</comment>
<dbReference type="FunFam" id="2.60.40.420:FF:000062">
    <property type="entry name" value="Laccase"/>
    <property type="match status" value="1"/>
</dbReference>
<dbReference type="GO" id="GO:0016491">
    <property type="term" value="F:oxidoreductase activity"/>
    <property type="evidence" value="ECO:0007669"/>
    <property type="project" value="TreeGrafter"/>
</dbReference>
<accession>A0A5J9VLX7</accession>
<dbReference type="SUPFAM" id="SSF49503">
    <property type="entry name" value="Cupredoxins"/>
    <property type="match status" value="2"/>
</dbReference>
<feature type="domain" description="Plastocyanin-like" evidence="3">
    <location>
        <begin position="111"/>
        <end position="224"/>
    </location>
</feature>
<sequence length="292" mass="31990">LAEESSISSSVRKCRRAVSSRKAAMASSCFLPCSVLVAVLVLFSVNAAEAAIREYQFDVSGFAATPARRPPLICLILFSFKYKAYVKRAIDSATTYNRLNELGMQCNAMQVQMTNVTRLCSSKSIVTVNGQFPGPTVFAHEGDLVVVRVVNHVPYNMSIHWHGIRQLRSGWADGPAYITQCPIQSGQSYVYKFTITGQRGTLWWHAHISWLRATVYGPIVILPKPGVPYPFPAPHKEVPIMFGEWWKADTEAVISQALQTGGGPNVSDAFTTNGLPGPLYNCSAKGGIMRAC</sequence>
<comment type="caution">
    <text evidence="4">The sequence shown here is derived from an EMBL/GenBank/DDBJ whole genome shotgun (WGS) entry which is preliminary data.</text>
</comment>
<feature type="domain" description="Plastocyanin-like" evidence="2">
    <location>
        <begin position="237"/>
        <end position="283"/>
    </location>
</feature>
<organism evidence="4 5">
    <name type="scientific">Eragrostis curvula</name>
    <name type="common">weeping love grass</name>
    <dbReference type="NCBI Taxonomy" id="38414"/>
    <lineage>
        <taxon>Eukaryota</taxon>
        <taxon>Viridiplantae</taxon>
        <taxon>Streptophyta</taxon>
        <taxon>Embryophyta</taxon>
        <taxon>Tracheophyta</taxon>
        <taxon>Spermatophyta</taxon>
        <taxon>Magnoliopsida</taxon>
        <taxon>Liliopsida</taxon>
        <taxon>Poales</taxon>
        <taxon>Poaceae</taxon>
        <taxon>PACMAD clade</taxon>
        <taxon>Chloridoideae</taxon>
        <taxon>Eragrostideae</taxon>
        <taxon>Eragrostidinae</taxon>
        <taxon>Eragrostis</taxon>
    </lineage>
</organism>
<dbReference type="EMBL" id="RWGY01000009">
    <property type="protein sequence ID" value="TVU36778.1"/>
    <property type="molecule type" value="Genomic_DNA"/>
</dbReference>
<evidence type="ECO:0000313" key="5">
    <source>
        <dbReference type="Proteomes" id="UP000324897"/>
    </source>
</evidence>
<dbReference type="Proteomes" id="UP000324897">
    <property type="component" value="Unassembled WGS sequence"/>
</dbReference>
<keyword evidence="5" id="KW-1185">Reference proteome</keyword>
<dbReference type="InterPro" id="IPR008972">
    <property type="entry name" value="Cupredoxin"/>
</dbReference>
<dbReference type="Pfam" id="PF00394">
    <property type="entry name" value="Cu-oxidase"/>
    <property type="match status" value="1"/>
</dbReference>
<evidence type="ECO:0000259" key="2">
    <source>
        <dbReference type="Pfam" id="PF00394"/>
    </source>
</evidence>
<evidence type="ECO:0000256" key="1">
    <source>
        <dbReference type="ARBA" id="ARBA00010609"/>
    </source>
</evidence>
<dbReference type="CDD" id="cd13849">
    <property type="entry name" value="CuRO_1_LCC_plant"/>
    <property type="match status" value="1"/>
</dbReference>
<evidence type="ECO:0000259" key="3">
    <source>
        <dbReference type="Pfam" id="PF07732"/>
    </source>
</evidence>